<evidence type="ECO:0000313" key="1">
    <source>
        <dbReference type="EMBL" id="MED6211316.1"/>
    </source>
</evidence>
<organism evidence="1 2">
    <name type="scientific">Stylosanthes scabra</name>
    <dbReference type="NCBI Taxonomy" id="79078"/>
    <lineage>
        <taxon>Eukaryota</taxon>
        <taxon>Viridiplantae</taxon>
        <taxon>Streptophyta</taxon>
        <taxon>Embryophyta</taxon>
        <taxon>Tracheophyta</taxon>
        <taxon>Spermatophyta</taxon>
        <taxon>Magnoliopsida</taxon>
        <taxon>eudicotyledons</taxon>
        <taxon>Gunneridae</taxon>
        <taxon>Pentapetalae</taxon>
        <taxon>rosids</taxon>
        <taxon>fabids</taxon>
        <taxon>Fabales</taxon>
        <taxon>Fabaceae</taxon>
        <taxon>Papilionoideae</taxon>
        <taxon>50 kb inversion clade</taxon>
        <taxon>dalbergioids sensu lato</taxon>
        <taxon>Dalbergieae</taxon>
        <taxon>Pterocarpus clade</taxon>
        <taxon>Stylosanthes</taxon>
    </lineage>
</organism>
<sequence>MAGQGLSLKSHLVPDSESSRELIRWQYLTEELHSPCELIFQRILEQREKEVILITMEYTANLPSANTSFVWNGNSIECRGH</sequence>
<evidence type="ECO:0000313" key="2">
    <source>
        <dbReference type="Proteomes" id="UP001341840"/>
    </source>
</evidence>
<dbReference type="Proteomes" id="UP001341840">
    <property type="component" value="Unassembled WGS sequence"/>
</dbReference>
<reference evidence="1 2" key="1">
    <citation type="journal article" date="2023" name="Plants (Basel)">
        <title>Bridging the Gap: Combining Genomics and Transcriptomics Approaches to Understand Stylosanthes scabra, an Orphan Legume from the Brazilian Caatinga.</title>
        <authorList>
            <person name="Ferreira-Neto J.R.C."/>
            <person name="da Silva M.D."/>
            <person name="Binneck E."/>
            <person name="de Melo N.F."/>
            <person name="da Silva R.H."/>
            <person name="de Melo A.L.T.M."/>
            <person name="Pandolfi V."/>
            <person name="Bustamante F.O."/>
            <person name="Brasileiro-Vidal A.C."/>
            <person name="Benko-Iseppon A.M."/>
        </authorList>
    </citation>
    <scope>NUCLEOTIDE SEQUENCE [LARGE SCALE GENOMIC DNA]</scope>
    <source>
        <tissue evidence="1">Leaves</tissue>
    </source>
</reference>
<protein>
    <submittedName>
        <fullName evidence="1">Uncharacterized protein</fullName>
    </submittedName>
</protein>
<dbReference type="EMBL" id="JASCZI010242517">
    <property type="protein sequence ID" value="MED6211316.1"/>
    <property type="molecule type" value="Genomic_DNA"/>
</dbReference>
<keyword evidence="2" id="KW-1185">Reference proteome</keyword>
<comment type="caution">
    <text evidence="1">The sequence shown here is derived from an EMBL/GenBank/DDBJ whole genome shotgun (WGS) entry which is preliminary data.</text>
</comment>
<accession>A0ABU6YPG4</accession>
<name>A0ABU6YPG4_9FABA</name>
<gene>
    <name evidence="1" type="ORF">PIB30_072559</name>
</gene>
<proteinExistence type="predicted"/>